<keyword evidence="3" id="KW-1185">Reference proteome</keyword>
<feature type="transmembrane region" description="Helical" evidence="1">
    <location>
        <begin position="40"/>
        <end position="61"/>
    </location>
</feature>
<dbReference type="STRING" id="1150112.SAMN04487893_101271"/>
<feature type="transmembrane region" description="Helical" evidence="1">
    <location>
        <begin position="73"/>
        <end position="90"/>
    </location>
</feature>
<dbReference type="Pfam" id="PF03729">
    <property type="entry name" value="DUF308"/>
    <property type="match status" value="1"/>
</dbReference>
<dbReference type="InterPro" id="IPR052712">
    <property type="entry name" value="Acid_resist_chaperone_HdeD"/>
</dbReference>
<dbReference type="Proteomes" id="UP000243887">
    <property type="component" value="Unassembled WGS sequence"/>
</dbReference>
<dbReference type="AlphaFoldDB" id="A0A1I3LD14"/>
<feature type="transmembrane region" description="Helical" evidence="1">
    <location>
        <begin position="96"/>
        <end position="114"/>
    </location>
</feature>
<name>A0A1I3LD14_9FLAO</name>
<dbReference type="PANTHER" id="PTHR34989:SF1">
    <property type="entry name" value="PROTEIN HDED"/>
    <property type="match status" value="1"/>
</dbReference>
<feature type="transmembrane region" description="Helical" evidence="1">
    <location>
        <begin position="159"/>
        <end position="179"/>
    </location>
</feature>
<sequence>MEKSFIKTVRNTVNHWYIPLIIGLFFVVSALYIFRTPLESYVSLSILFSWLFLASGILEILFSLSNRKEIENWGWTLFAGILNTVIGIILLSNPGFTMVLLPIYIGFGLMFRSIHGMSSSFELKSYKVNGWWQLLILGVLGLIFSVIMIFNPLFGGITIVYWTGASLLALGFFSIYYAFVLRKLKKYSNNISTDLKNRYEAIQKEINDQLRNS</sequence>
<evidence type="ECO:0000313" key="2">
    <source>
        <dbReference type="EMBL" id="SFI82643.1"/>
    </source>
</evidence>
<protein>
    <submittedName>
        <fullName evidence="2">Uncharacterized membrane protein HdeD, DUF308 family</fullName>
    </submittedName>
</protein>
<dbReference type="InterPro" id="IPR005325">
    <property type="entry name" value="DUF308_memb"/>
</dbReference>
<gene>
    <name evidence="2" type="ORF">SAMN04487893_101271</name>
</gene>
<keyword evidence="1" id="KW-0472">Membrane</keyword>
<keyword evidence="1" id="KW-1133">Transmembrane helix</keyword>
<reference evidence="3" key="1">
    <citation type="submission" date="2016-10" db="EMBL/GenBank/DDBJ databases">
        <authorList>
            <person name="Varghese N."/>
            <person name="Submissions S."/>
        </authorList>
    </citation>
    <scope>NUCLEOTIDE SEQUENCE [LARGE SCALE GENOMIC DNA]</scope>
    <source>
        <strain evidence="3">DSM 26542</strain>
    </source>
</reference>
<dbReference type="PANTHER" id="PTHR34989">
    <property type="entry name" value="PROTEIN HDED"/>
    <property type="match status" value="1"/>
</dbReference>
<organism evidence="2 3">
    <name type="scientific">Myroides guanonis</name>
    <dbReference type="NCBI Taxonomy" id="1150112"/>
    <lineage>
        <taxon>Bacteria</taxon>
        <taxon>Pseudomonadati</taxon>
        <taxon>Bacteroidota</taxon>
        <taxon>Flavobacteriia</taxon>
        <taxon>Flavobacteriales</taxon>
        <taxon>Flavobacteriaceae</taxon>
        <taxon>Myroides</taxon>
    </lineage>
</organism>
<evidence type="ECO:0000256" key="1">
    <source>
        <dbReference type="SAM" id="Phobius"/>
    </source>
</evidence>
<feature type="transmembrane region" description="Helical" evidence="1">
    <location>
        <begin position="134"/>
        <end position="153"/>
    </location>
</feature>
<dbReference type="OrthoDB" id="7059775at2"/>
<evidence type="ECO:0000313" key="3">
    <source>
        <dbReference type="Proteomes" id="UP000243887"/>
    </source>
</evidence>
<dbReference type="RefSeq" id="WP_090677646.1">
    <property type="nucleotide sequence ID" value="NZ_FORU01000001.1"/>
</dbReference>
<dbReference type="EMBL" id="FORU01000001">
    <property type="protein sequence ID" value="SFI82643.1"/>
    <property type="molecule type" value="Genomic_DNA"/>
</dbReference>
<feature type="transmembrane region" description="Helical" evidence="1">
    <location>
        <begin position="16"/>
        <end position="34"/>
    </location>
</feature>
<proteinExistence type="predicted"/>
<dbReference type="GO" id="GO:0005886">
    <property type="term" value="C:plasma membrane"/>
    <property type="evidence" value="ECO:0007669"/>
    <property type="project" value="TreeGrafter"/>
</dbReference>
<keyword evidence="1" id="KW-0812">Transmembrane</keyword>
<accession>A0A1I3LD14</accession>